<keyword evidence="2" id="KW-0805">Transcription regulation</keyword>
<dbReference type="AlphaFoldDB" id="A0AAV5J0I9"/>
<dbReference type="Gene3D" id="2.20.25.80">
    <property type="entry name" value="WRKY domain"/>
    <property type="match status" value="1"/>
</dbReference>
<dbReference type="PANTHER" id="PTHR32096">
    <property type="entry name" value="WRKY TRANSCRIPTION FACTOR 30-RELATED-RELATED"/>
    <property type="match status" value="1"/>
</dbReference>
<evidence type="ECO:0000313" key="10">
    <source>
        <dbReference type="EMBL" id="GKV03909.1"/>
    </source>
</evidence>
<dbReference type="PANTHER" id="PTHR32096:SF18">
    <property type="entry name" value="DISEASE RESISTANCE PROTEIN RRS1B-RELATED"/>
    <property type="match status" value="1"/>
</dbReference>
<feature type="domain" description="WRKY" evidence="9">
    <location>
        <begin position="201"/>
        <end position="267"/>
    </location>
</feature>
<dbReference type="EMBL" id="BPVZ01000021">
    <property type="protein sequence ID" value="GKV03909.1"/>
    <property type="molecule type" value="Genomic_DNA"/>
</dbReference>
<keyword evidence="4" id="KW-0804">Transcription</keyword>
<comment type="similarity">
    <text evidence="7">Belongs to the WRKY group II-e family.</text>
</comment>
<proteinExistence type="inferred from homology"/>
<dbReference type="PROSITE" id="PS50811">
    <property type="entry name" value="WRKY"/>
    <property type="match status" value="1"/>
</dbReference>
<organism evidence="10 11">
    <name type="scientific">Rubroshorea leprosula</name>
    <dbReference type="NCBI Taxonomy" id="152421"/>
    <lineage>
        <taxon>Eukaryota</taxon>
        <taxon>Viridiplantae</taxon>
        <taxon>Streptophyta</taxon>
        <taxon>Embryophyta</taxon>
        <taxon>Tracheophyta</taxon>
        <taxon>Spermatophyta</taxon>
        <taxon>Magnoliopsida</taxon>
        <taxon>eudicotyledons</taxon>
        <taxon>Gunneridae</taxon>
        <taxon>Pentapetalae</taxon>
        <taxon>rosids</taxon>
        <taxon>malvids</taxon>
        <taxon>Malvales</taxon>
        <taxon>Dipterocarpaceae</taxon>
        <taxon>Rubroshorea</taxon>
    </lineage>
</organism>
<comment type="subcellular location">
    <subcellularLocation>
        <location evidence="1">Nucleus</location>
    </subcellularLocation>
</comment>
<dbReference type="SUPFAM" id="SSF118290">
    <property type="entry name" value="WRKY DNA-binding domain"/>
    <property type="match status" value="1"/>
</dbReference>
<evidence type="ECO:0000313" key="11">
    <source>
        <dbReference type="Proteomes" id="UP001054252"/>
    </source>
</evidence>
<accession>A0AAV5J0I9</accession>
<evidence type="ECO:0000256" key="4">
    <source>
        <dbReference type="ARBA" id="ARBA00023163"/>
    </source>
</evidence>
<dbReference type="FunFam" id="2.20.25.80:FF:000005">
    <property type="entry name" value="probable WRKY transcription factor 14"/>
    <property type="match status" value="1"/>
</dbReference>
<dbReference type="GO" id="GO:0005634">
    <property type="term" value="C:nucleus"/>
    <property type="evidence" value="ECO:0007669"/>
    <property type="project" value="UniProtKB-SubCell"/>
</dbReference>
<dbReference type="GO" id="GO:0003700">
    <property type="term" value="F:DNA-binding transcription factor activity"/>
    <property type="evidence" value="ECO:0007669"/>
    <property type="project" value="InterPro"/>
</dbReference>
<reference evidence="10 11" key="1">
    <citation type="journal article" date="2021" name="Commun. Biol.">
        <title>The genome of Shorea leprosula (Dipterocarpaceae) highlights the ecological relevance of drought in aseasonal tropical rainforests.</title>
        <authorList>
            <person name="Ng K.K.S."/>
            <person name="Kobayashi M.J."/>
            <person name="Fawcett J.A."/>
            <person name="Hatakeyama M."/>
            <person name="Paape T."/>
            <person name="Ng C.H."/>
            <person name="Ang C.C."/>
            <person name="Tnah L.H."/>
            <person name="Lee C.T."/>
            <person name="Nishiyama T."/>
            <person name="Sese J."/>
            <person name="O'Brien M.J."/>
            <person name="Copetti D."/>
            <person name="Mohd Noor M.I."/>
            <person name="Ong R.C."/>
            <person name="Putra M."/>
            <person name="Sireger I.Z."/>
            <person name="Indrioko S."/>
            <person name="Kosugi Y."/>
            <person name="Izuno A."/>
            <person name="Isagi Y."/>
            <person name="Lee S.L."/>
            <person name="Shimizu K.K."/>
        </authorList>
    </citation>
    <scope>NUCLEOTIDE SEQUENCE [LARGE SCALE GENOMIC DNA]</scope>
    <source>
        <strain evidence="10">214</strain>
    </source>
</reference>
<dbReference type="InterPro" id="IPR044810">
    <property type="entry name" value="WRKY_plant"/>
</dbReference>
<evidence type="ECO:0000256" key="2">
    <source>
        <dbReference type="ARBA" id="ARBA00023015"/>
    </source>
</evidence>
<evidence type="ECO:0000256" key="7">
    <source>
        <dbReference type="ARBA" id="ARBA00060761"/>
    </source>
</evidence>
<dbReference type="InterPro" id="IPR036576">
    <property type="entry name" value="WRKY_dom_sf"/>
</dbReference>
<keyword evidence="3" id="KW-0238">DNA-binding</keyword>
<keyword evidence="11" id="KW-1185">Reference proteome</keyword>
<dbReference type="Pfam" id="PF03106">
    <property type="entry name" value="WRKY"/>
    <property type="match status" value="1"/>
</dbReference>
<evidence type="ECO:0000256" key="1">
    <source>
        <dbReference type="ARBA" id="ARBA00004123"/>
    </source>
</evidence>
<dbReference type="InterPro" id="IPR003657">
    <property type="entry name" value="WRKY_dom"/>
</dbReference>
<evidence type="ECO:0000256" key="3">
    <source>
        <dbReference type="ARBA" id="ARBA00023125"/>
    </source>
</evidence>
<dbReference type="GO" id="GO:0000976">
    <property type="term" value="F:transcription cis-regulatory region binding"/>
    <property type="evidence" value="ECO:0007669"/>
    <property type="project" value="TreeGrafter"/>
</dbReference>
<evidence type="ECO:0000256" key="8">
    <source>
        <dbReference type="SAM" id="MobiDB-lite"/>
    </source>
</evidence>
<dbReference type="SMART" id="SM00774">
    <property type="entry name" value="WRKY"/>
    <property type="match status" value="1"/>
</dbReference>
<evidence type="ECO:0000259" key="9">
    <source>
        <dbReference type="PROSITE" id="PS50811"/>
    </source>
</evidence>
<comment type="function">
    <text evidence="6">Transcription factor. Interacts specifically with the W box (5'-(T)TGAC[CT]-3'), a frequently occurring elicitor-responsive cis-acting element.</text>
</comment>
<gene>
    <name evidence="10" type="ORF">SLEP1_g16144</name>
</gene>
<keyword evidence="5" id="KW-0539">Nucleus</keyword>
<sequence>MCNLFVLGMDKYQGDLTDIVRGTGGPLGCGAASASDVSSPTWKFPSDPINFQPSTTTPFGDPFSTMRDPLLTELNAAGSNYFGSPTSSDMMMSTSMEDTVTGFYGASSNIQTTCSIFPRIQISPAPPKLQVSPCDSPVIAAAPSPAVVPSDMSSKGCLMDNTGPVQISSPRNLGIKKRLGKCQAKKVVCIPAPAAVNSRSSGEVVPSDLWAWRKYGQKPIKGSPYPRGYYRCSSSKGCSARKQVERSRTDPNMLATKDEMKESSNDTFSDPVVPGSSTASVKEEMEDMEKQLEMEDADIFNADEVFPHSYKPTLPDSTHHHPEDFFADLDELDAELLFAKGEDQKENSSKGGMDFSFFDWDNNSFGEDHKGGL</sequence>
<protein>
    <recommendedName>
        <fullName evidence="9">WRKY domain-containing protein</fullName>
    </recommendedName>
</protein>
<name>A0AAV5J0I9_9ROSI</name>
<evidence type="ECO:0000256" key="5">
    <source>
        <dbReference type="ARBA" id="ARBA00023242"/>
    </source>
</evidence>
<dbReference type="Proteomes" id="UP001054252">
    <property type="component" value="Unassembled WGS sequence"/>
</dbReference>
<feature type="region of interest" description="Disordered" evidence="8">
    <location>
        <begin position="240"/>
        <end position="280"/>
    </location>
</feature>
<evidence type="ECO:0000256" key="6">
    <source>
        <dbReference type="ARBA" id="ARBA00059805"/>
    </source>
</evidence>
<comment type="caution">
    <text evidence="10">The sequence shown here is derived from an EMBL/GenBank/DDBJ whole genome shotgun (WGS) entry which is preliminary data.</text>
</comment>